<evidence type="ECO:0000256" key="1">
    <source>
        <dbReference type="SAM" id="MobiDB-lite"/>
    </source>
</evidence>
<gene>
    <name evidence="2" type="ORF">FHR75_001706</name>
</gene>
<dbReference type="Proteomes" id="UP000533269">
    <property type="component" value="Unassembled WGS sequence"/>
</dbReference>
<dbReference type="AlphaFoldDB" id="A0A7W4XWJ2"/>
<evidence type="ECO:0000313" key="2">
    <source>
        <dbReference type="EMBL" id="MBB2900918.1"/>
    </source>
</evidence>
<evidence type="ECO:0008006" key="4">
    <source>
        <dbReference type="Google" id="ProtNLM"/>
    </source>
</evidence>
<name>A0A7W4XWJ2_KINRA</name>
<accession>A0A7W4XWJ2</accession>
<proteinExistence type="predicted"/>
<protein>
    <recommendedName>
        <fullName evidence="4">Lipoprotein</fullName>
    </recommendedName>
</protein>
<comment type="caution">
    <text evidence="2">The sequence shown here is derived from an EMBL/GenBank/DDBJ whole genome shotgun (WGS) entry which is preliminary data.</text>
</comment>
<reference evidence="2 3" key="2">
    <citation type="submission" date="2020-08" db="EMBL/GenBank/DDBJ databases">
        <authorList>
            <person name="Partida-Martinez L."/>
            <person name="Huntemann M."/>
            <person name="Clum A."/>
            <person name="Wang J."/>
            <person name="Palaniappan K."/>
            <person name="Ritter S."/>
            <person name="Chen I.-M."/>
            <person name="Stamatis D."/>
            <person name="Reddy T."/>
            <person name="O'Malley R."/>
            <person name="Daum C."/>
            <person name="Shapiro N."/>
            <person name="Ivanova N."/>
            <person name="Kyrpides N."/>
            <person name="Woyke T."/>
        </authorList>
    </citation>
    <scope>NUCLEOTIDE SEQUENCE [LARGE SCALE GENOMIC DNA]</scope>
    <source>
        <strain evidence="2 3">AS2.23</strain>
    </source>
</reference>
<feature type="region of interest" description="Disordered" evidence="1">
    <location>
        <begin position="24"/>
        <end position="60"/>
    </location>
</feature>
<dbReference type="PROSITE" id="PS51257">
    <property type="entry name" value="PROKAR_LIPOPROTEIN"/>
    <property type="match status" value="1"/>
</dbReference>
<dbReference type="RefSeq" id="WP_183390964.1">
    <property type="nucleotide sequence ID" value="NZ_JACHVY010000001.1"/>
</dbReference>
<reference evidence="2 3" key="1">
    <citation type="submission" date="2020-08" db="EMBL/GenBank/DDBJ databases">
        <title>The Agave Microbiome: Exploring the role of microbial communities in plant adaptations to desert environments.</title>
        <authorList>
            <person name="Partida-Martinez L.P."/>
        </authorList>
    </citation>
    <scope>NUCLEOTIDE SEQUENCE [LARGE SCALE GENOMIC DNA]</scope>
    <source>
        <strain evidence="2 3">AS2.23</strain>
    </source>
</reference>
<evidence type="ECO:0000313" key="3">
    <source>
        <dbReference type="Proteomes" id="UP000533269"/>
    </source>
</evidence>
<sequence length="157" mass="15442">MRTATTAGCLAVLGLALVGCGQEDPTLVDAGAPSASSTPQRPDDAEGRAGSGQGNPLSGGESAYALGIACTPGQVDLPATGGHATAPEAIDAQAPGAVLPGMDEHAVSVLAAALTEAPDPTSTPTETTSTRDGYRVLARLAQGPGGVLVQQLRLECL</sequence>
<dbReference type="EMBL" id="JACHVY010000001">
    <property type="protein sequence ID" value="MBB2900918.1"/>
    <property type="molecule type" value="Genomic_DNA"/>
</dbReference>
<organism evidence="2 3">
    <name type="scientific">Kineococcus radiotolerans</name>
    <dbReference type="NCBI Taxonomy" id="131568"/>
    <lineage>
        <taxon>Bacteria</taxon>
        <taxon>Bacillati</taxon>
        <taxon>Actinomycetota</taxon>
        <taxon>Actinomycetes</taxon>
        <taxon>Kineosporiales</taxon>
        <taxon>Kineosporiaceae</taxon>
        <taxon>Kineococcus</taxon>
    </lineage>
</organism>